<dbReference type="Gene3D" id="4.10.240.10">
    <property type="entry name" value="Zn(2)-C6 fungal-type DNA-binding domain"/>
    <property type="match status" value="1"/>
</dbReference>
<proteinExistence type="predicted"/>
<evidence type="ECO:0000259" key="3">
    <source>
        <dbReference type="PROSITE" id="PS50048"/>
    </source>
</evidence>
<comment type="caution">
    <text evidence="4">The sequence shown here is derived from an EMBL/GenBank/DDBJ whole genome shotgun (WGS) entry which is preliminary data.</text>
</comment>
<evidence type="ECO:0000256" key="2">
    <source>
        <dbReference type="SAM" id="MobiDB-lite"/>
    </source>
</evidence>
<dbReference type="InterPro" id="IPR001138">
    <property type="entry name" value="Zn2Cys6_DnaBD"/>
</dbReference>
<feature type="domain" description="Zn(2)-C6 fungal-type" evidence="3">
    <location>
        <begin position="12"/>
        <end position="42"/>
    </location>
</feature>
<dbReference type="PROSITE" id="PS00463">
    <property type="entry name" value="ZN2_CY6_FUNGAL_1"/>
    <property type="match status" value="1"/>
</dbReference>
<keyword evidence="1" id="KW-0539">Nucleus</keyword>
<dbReference type="CDD" id="cd00067">
    <property type="entry name" value="GAL4"/>
    <property type="match status" value="1"/>
</dbReference>
<dbReference type="GeneID" id="98179869"/>
<dbReference type="PANTHER" id="PTHR47784:SF4">
    <property type="entry name" value="ZN(II)2CYS6 TRANSCRIPTION FACTOR (EUROFUNG)"/>
    <property type="match status" value="1"/>
</dbReference>
<dbReference type="PANTHER" id="PTHR47784">
    <property type="entry name" value="STEROL UPTAKE CONTROL PROTEIN 2"/>
    <property type="match status" value="1"/>
</dbReference>
<dbReference type="SUPFAM" id="SSF57701">
    <property type="entry name" value="Zn2/Cys6 DNA-binding domain"/>
    <property type="match status" value="1"/>
</dbReference>
<protein>
    <submittedName>
        <fullName evidence="4">Sterol uptake control protein 2</fullName>
    </submittedName>
</protein>
<evidence type="ECO:0000313" key="4">
    <source>
        <dbReference type="EMBL" id="GAB1318917.1"/>
    </source>
</evidence>
<evidence type="ECO:0000313" key="5">
    <source>
        <dbReference type="Proteomes" id="UP001628179"/>
    </source>
</evidence>
<sequence>MIRRSHKKSRAGCVQCKRRHVKCDESRPICRLCANSNIECSFTSQPAGSASTPASSSASPSPSPFSPSPSPNPPPESPLDAPLNTHHLTLLLHLTNPPPAPASKATFNLSHHIGNYSTSMSFALQTAFAHPYLLHALLAFSARHLAALTPDGPAQQRRRRDEYLHLAVSLQTRAVGLFNATALPKDKAAVDRGNCVAVLLFSSVLGHHLLADTLLARRPQGGDDGALDSFVHRYVQCMEMHRGVYAVAAAAWPLLMATEVGPTIGASAAFTSRPPVGRDCDGLKDMVEGAVAMAEEEREACLRAIRYLQVGFDAVARTERDVTYRFQMIFSWTMMAPVELRGLLLAKRPEALVLLGHYALLLHYGREMWQVEDAGRYVLGMVLEELGTEWHSWLEVPRETIARDYT</sequence>
<accession>A0ABQ0GMD4</accession>
<dbReference type="InterPro" id="IPR036864">
    <property type="entry name" value="Zn2-C6_fun-type_DNA-bd_sf"/>
</dbReference>
<feature type="compositionally biased region" description="Pro residues" evidence="2">
    <location>
        <begin position="61"/>
        <end position="77"/>
    </location>
</feature>
<dbReference type="Proteomes" id="UP001628179">
    <property type="component" value="Unassembled WGS sequence"/>
</dbReference>
<gene>
    <name evidence="4" type="ORF">MFIFM68171_09127</name>
</gene>
<dbReference type="Pfam" id="PF00172">
    <property type="entry name" value="Zn_clus"/>
    <property type="match status" value="1"/>
</dbReference>
<dbReference type="RefSeq" id="XP_070920647.1">
    <property type="nucleotide sequence ID" value="XM_071064546.1"/>
</dbReference>
<dbReference type="SMART" id="SM00066">
    <property type="entry name" value="GAL4"/>
    <property type="match status" value="1"/>
</dbReference>
<organism evidence="4 5">
    <name type="scientific">Madurella fahalii</name>
    <dbReference type="NCBI Taxonomy" id="1157608"/>
    <lineage>
        <taxon>Eukaryota</taxon>
        <taxon>Fungi</taxon>
        <taxon>Dikarya</taxon>
        <taxon>Ascomycota</taxon>
        <taxon>Pezizomycotina</taxon>
        <taxon>Sordariomycetes</taxon>
        <taxon>Sordariomycetidae</taxon>
        <taxon>Sordariales</taxon>
        <taxon>Sordariales incertae sedis</taxon>
        <taxon>Madurella</taxon>
    </lineage>
</organism>
<dbReference type="PROSITE" id="PS50048">
    <property type="entry name" value="ZN2_CY6_FUNGAL_2"/>
    <property type="match status" value="1"/>
</dbReference>
<feature type="compositionally biased region" description="Low complexity" evidence="2">
    <location>
        <begin position="44"/>
        <end position="60"/>
    </location>
</feature>
<dbReference type="InterPro" id="IPR053157">
    <property type="entry name" value="Sterol_Uptake_Regulator"/>
</dbReference>
<name>A0ABQ0GMD4_9PEZI</name>
<reference evidence="4 5" key="1">
    <citation type="submission" date="2024-09" db="EMBL/GenBank/DDBJ databases">
        <title>Itraconazole resistance in Madurella fahalii resulting from another homologue of gene encoding cytochrome P450 14-alpha sterol demethylase (CYP51).</title>
        <authorList>
            <person name="Yoshioka I."/>
            <person name="Fahal A.H."/>
            <person name="Kaneko S."/>
            <person name="Yaguchi T."/>
        </authorList>
    </citation>
    <scope>NUCLEOTIDE SEQUENCE [LARGE SCALE GENOMIC DNA]</scope>
    <source>
        <strain evidence="4 5">IFM 68171</strain>
    </source>
</reference>
<dbReference type="EMBL" id="BAAFSV010000005">
    <property type="protein sequence ID" value="GAB1318917.1"/>
    <property type="molecule type" value="Genomic_DNA"/>
</dbReference>
<evidence type="ECO:0000256" key="1">
    <source>
        <dbReference type="ARBA" id="ARBA00023242"/>
    </source>
</evidence>
<feature type="region of interest" description="Disordered" evidence="2">
    <location>
        <begin position="43"/>
        <end position="83"/>
    </location>
</feature>
<keyword evidence="5" id="KW-1185">Reference proteome</keyword>